<dbReference type="PANTHER" id="PTHR11227">
    <property type="entry name" value="WD-REPEAT PROTEIN INTERACTING WITH PHOSPHOINOSIDES WIPI -RELATED"/>
    <property type="match status" value="1"/>
</dbReference>
<feature type="compositionally biased region" description="Polar residues" evidence="4">
    <location>
        <begin position="29"/>
        <end position="46"/>
    </location>
</feature>
<evidence type="ECO:0000313" key="6">
    <source>
        <dbReference type="Proteomes" id="UP000224006"/>
    </source>
</evidence>
<dbReference type="SUPFAM" id="SSF50978">
    <property type="entry name" value="WD40 repeat-like"/>
    <property type="match status" value="1"/>
</dbReference>
<evidence type="ECO:0000256" key="1">
    <source>
        <dbReference type="ARBA" id="ARBA00022574"/>
    </source>
</evidence>
<protein>
    <submittedName>
        <fullName evidence="5">WD domain, G-beta repeat-containing protein</fullName>
    </submittedName>
</protein>
<dbReference type="InterPro" id="IPR001680">
    <property type="entry name" value="WD40_rpt"/>
</dbReference>
<keyword evidence="6" id="KW-1185">Reference proteome</keyword>
<dbReference type="EMBL" id="NWUJ01000012">
    <property type="protein sequence ID" value="PFH32189.1"/>
    <property type="molecule type" value="Genomic_DNA"/>
</dbReference>
<keyword evidence="2" id="KW-0677">Repeat</keyword>
<feature type="compositionally biased region" description="Low complexity" evidence="4">
    <location>
        <begin position="497"/>
        <end position="506"/>
    </location>
</feature>
<dbReference type="InterPro" id="IPR036322">
    <property type="entry name" value="WD40_repeat_dom_sf"/>
</dbReference>
<feature type="compositionally biased region" description="Basic and acidic residues" evidence="4">
    <location>
        <begin position="10"/>
        <end position="28"/>
    </location>
</feature>
<dbReference type="KEGG" id="bbes:BESB_021300"/>
<dbReference type="AlphaFoldDB" id="A0A2A9M2M2"/>
<reference evidence="5 6" key="1">
    <citation type="submission" date="2017-09" db="EMBL/GenBank/DDBJ databases">
        <title>Genome sequencing of Besnoitia besnoiti strain Bb-Ger1.</title>
        <authorList>
            <person name="Schares G."/>
            <person name="Venepally P."/>
            <person name="Lorenzi H.A."/>
        </authorList>
    </citation>
    <scope>NUCLEOTIDE SEQUENCE [LARGE SCALE GENOMIC DNA]</scope>
    <source>
        <strain evidence="5 6">Bb-Ger1</strain>
    </source>
</reference>
<feature type="region of interest" description="Disordered" evidence="4">
    <location>
        <begin position="442"/>
        <end position="506"/>
    </location>
</feature>
<evidence type="ECO:0000313" key="5">
    <source>
        <dbReference type="EMBL" id="PFH32189.1"/>
    </source>
</evidence>
<dbReference type="Gene3D" id="2.130.10.10">
    <property type="entry name" value="YVTN repeat-like/Quinoprotein amine dehydrogenase"/>
    <property type="match status" value="1"/>
</dbReference>
<comment type="caution">
    <text evidence="5">The sequence shown here is derived from an EMBL/GenBank/DDBJ whole genome shotgun (WGS) entry which is preliminary data.</text>
</comment>
<dbReference type="STRING" id="94643.A0A2A9M2M2"/>
<feature type="compositionally biased region" description="Low complexity" evidence="4">
    <location>
        <begin position="459"/>
        <end position="471"/>
    </location>
</feature>
<dbReference type="GeneID" id="40307191"/>
<dbReference type="Proteomes" id="UP000224006">
    <property type="component" value="Chromosome XI"/>
</dbReference>
<keyword evidence="1" id="KW-0853">WD repeat</keyword>
<dbReference type="GO" id="GO:0005737">
    <property type="term" value="C:cytoplasm"/>
    <property type="evidence" value="ECO:0007669"/>
    <property type="project" value="UniProtKB-ARBA"/>
</dbReference>
<sequence length="654" mass="71758">MRQQSIEPRSSGERENVDSCDEHSRECRSASSENADVSDSSVQTRHSVQRGRDRDAEDALASYSSATAVLKNKVECGPDACLSAADLPTEISGPANPHRPAEGDGSIWREEGRNQAAAASDVGAFVIDIGDKHQVPSAPHKVMAQTCNVNFAHHHRPSECSIEPHRTVAPAEDKESCGSEPVYLQSYSFNQDNTCFVCATSVGFRVFTCAPLFEFMRREAPVWGEGCYDVAGMLFRTNVFALVSRGDPKKVKLWDDQKRHLIGELRSRQAVKNVCLGREILAMVTEYSIYVYQSEQMRPFNIIHTGSNQRGLCIIAAGREREHWILGCPAVAAGAVRIQTSEGERRSHVFQAHQSALAALSFSSQGTWIATASETGTVIRVFSTLDGQLLHELRRGTHSYAISCIALRADGLFLAVASSSPTVHIFKLDPSESAQNFLTRKQSNAAEGPEAEYKVDECASSSRLPASSPESSIEDAHAERRFKQNSSRSCGSGGIHSVSESDSSQTVSSGIPLQRALTVGKEITSVVYDASREIVHDAIKGVLPRYFSAVRSFAQFHVPTDQQSIDVRARDSQIVGPLCAFAGERSNHLYLLHPNGVFYEFRFDPNYGDDCTLLTATTWFAPRAEFQIQSRFESASLPSELEGGHEGDDWQIVM</sequence>
<proteinExistence type="inferred from homology"/>
<evidence type="ECO:0000256" key="3">
    <source>
        <dbReference type="ARBA" id="ARBA00025740"/>
    </source>
</evidence>
<accession>A0A2A9M2M2</accession>
<comment type="similarity">
    <text evidence="3">Belongs to the WD repeat PROPPIN family.</text>
</comment>
<dbReference type="RefSeq" id="XP_029216198.1">
    <property type="nucleotide sequence ID" value="XM_029360839.1"/>
</dbReference>
<feature type="region of interest" description="Disordered" evidence="4">
    <location>
        <begin position="1"/>
        <end position="59"/>
    </location>
</feature>
<dbReference type="InterPro" id="IPR015943">
    <property type="entry name" value="WD40/YVTN_repeat-like_dom_sf"/>
</dbReference>
<gene>
    <name evidence="5" type="ORF">BESB_021300</name>
</gene>
<evidence type="ECO:0000256" key="4">
    <source>
        <dbReference type="SAM" id="MobiDB-lite"/>
    </source>
</evidence>
<dbReference type="InterPro" id="IPR048720">
    <property type="entry name" value="PROPPIN"/>
</dbReference>
<dbReference type="OrthoDB" id="1667587at2759"/>
<dbReference type="SMART" id="SM00320">
    <property type="entry name" value="WD40"/>
    <property type="match status" value="2"/>
</dbReference>
<evidence type="ECO:0000256" key="2">
    <source>
        <dbReference type="ARBA" id="ARBA00022737"/>
    </source>
</evidence>
<dbReference type="VEuPathDB" id="ToxoDB:BESB_021300"/>
<name>A0A2A9M2M2_BESBE</name>
<dbReference type="Pfam" id="PF21032">
    <property type="entry name" value="PROPPIN"/>
    <property type="match status" value="1"/>
</dbReference>
<organism evidence="5 6">
    <name type="scientific">Besnoitia besnoiti</name>
    <name type="common">Apicomplexan protozoan</name>
    <dbReference type="NCBI Taxonomy" id="94643"/>
    <lineage>
        <taxon>Eukaryota</taxon>
        <taxon>Sar</taxon>
        <taxon>Alveolata</taxon>
        <taxon>Apicomplexa</taxon>
        <taxon>Conoidasida</taxon>
        <taxon>Coccidia</taxon>
        <taxon>Eucoccidiorida</taxon>
        <taxon>Eimeriorina</taxon>
        <taxon>Sarcocystidae</taxon>
        <taxon>Besnoitia</taxon>
    </lineage>
</organism>